<evidence type="ECO:0000259" key="5">
    <source>
        <dbReference type="PROSITE" id="PS50977"/>
    </source>
</evidence>
<organism evidence="6 7">
    <name type="scientific">Pseudodesulfovibrio cashew</name>
    <dbReference type="NCBI Taxonomy" id="2678688"/>
    <lineage>
        <taxon>Bacteria</taxon>
        <taxon>Pseudomonadati</taxon>
        <taxon>Thermodesulfobacteriota</taxon>
        <taxon>Desulfovibrionia</taxon>
        <taxon>Desulfovibrionales</taxon>
        <taxon>Desulfovibrionaceae</taxon>
    </lineage>
</organism>
<name>A0A6I6JEF5_9BACT</name>
<dbReference type="PRINTS" id="PR00455">
    <property type="entry name" value="HTHTETR"/>
</dbReference>
<feature type="DNA-binding region" description="H-T-H motif" evidence="4">
    <location>
        <begin position="33"/>
        <end position="52"/>
    </location>
</feature>
<dbReference type="PANTHER" id="PTHR47506:SF6">
    <property type="entry name" value="HTH-TYPE TRANSCRIPTIONAL REPRESSOR NEMR"/>
    <property type="match status" value="1"/>
</dbReference>
<keyword evidence="1" id="KW-0805">Transcription regulation</keyword>
<dbReference type="GO" id="GO:0003677">
    <property type="term" value="F:DNA binding"/>
    <property type="evidence" value="ECO:0007669"/>
    <property type="project" value="UniProtKB-UniRule"/>
</dbReference>
<protein>
    <submittedName>
        <fullName evidence="6">TetR family transcriptional regulator</fullName>
    </submittedName>
</protein>
<evidence type="ECO:0000256" key="4">
    <source>
        <dbReference type="PROSITE-ProRule" id="PRU00335"/>
    </source>
</evidence>
<dbReference type="KEGG" id="psel:GM415_10420"/>
<evidence type="ECO:0000256" key="3">
    <source>
        <dbReference type="ARBA" id="ARBA00023163"/>
    </source>
</evidence>
<evidence type="ECO:0000313" key="7">
    <source>
        <dbReference type="Proteomes" id="UP000428328"/>
    </source>
</evidence>
<reference evidence="6 7" key="1">
    <citation type="submission" date="2019-11" db="EMBL/GenBank/DDBJ databases">
        <authorList>
            <person name="Zheng R.K."/>
            <person name="Sun C.M."/>
        </authorList>
    </citation>
    <scope>NUCLEOTIDE SEQUENCE [LARGE SCALE GENOMIC DNA]</scope>
    <source>
        <strain evidence="6 7">SRB007</strain>
    </source>
</reference>
<dbReference type="SUPFAM" id="SSF48498">
    <property type="entry name" value="Tetracyclin repressor-like, C-terminal domain"/>
    <property type="match status" value="1"/>
</dbReference>
<dbReference type="SUPFAM" id="SSF46689">
    <property type="entry name" value="Homeodomain-like"/>
    <property type="match status" value="1"/>
</dbReference>
<evidence type="ECO:0000256" key="2">
    <source>
        <dbReference type="ARBA" id="ARBA00023125"/>
    </source>
</evidence>
<proteinExistence type="predicted"/>
<dbReference type="EMBL" id="CP046400">
    <property type="protein sequence ID" value="QGY40521.1"/>
    <property type="molecule type" value="Genomic_DNA"/>
</dbReference>
<dbReference type="InterPro" id="IPR001647">
    <property type="entry name" value="HTH_TetR"/>
</dbReference>
<dbReference type="Pfam" id="PF00440">
    <property type="entry name" value="TetR_N"/>
    <property type="match status" value="1"/>
</dbReference>
<gene>
    <name evidence="6" type="ORF">GM415_10420</name>
</gene>
<feature type="domain" description="HTH tetR-type" evidence="5">
    <location>
        <begin position="10"/>
        <end position="70"/>
    </location>
</feature>
<dbReference type="Gene3D" id="1.10.357.10">
    <property type="entry name" value="Tetracycline Repressor, domain 2"/>
    <property type="match status" value="1"/>
</dbReference>
<keyword evidence="2 4" id="KW-0238">DNA-binding</keyword>
<dbReference type="InterPro" id="IPR036271">
    <property type="entry name" value="Tet_transcr_reg_TetR-rel_C_sf"/>
</dbReference>
<sequence>MAKKQQEKSQQTMNELMASAVALFGSKGFAQTSVAEITEHAGYAKGSFYRHWNSKDELFLCIVEQKLKSYREAREAKVKQASNLEEAMNVIWDFLETIVNDRNWSCIFLEFTVYSATSEILRKLMNKSIYRLSNEIFADLVRDHVETDFPPEKIGALNTALFEGYLIQHTLDNDVLTFREIREAAIELALKNGTIKGSGPEDGCPPATS</sequence>
<dbReference type="PANTHER" id="PTHR47506">
    <property type="entry name" value="TRANSCRIPTIONAL REGULATORY PROTEIN"/>
    <property type="match status" value="1"/>
</dbReference>
<accession>A0A6I6JEF5</accession>
<evidence type="ECO:0000313" key="6">
    <source>
        <dbReference type="EMBL" id="QGY40521.1"/>
    </source>
</evidence>
<dbReference type="Gene3D" id="1.10.10.60">
    <property type="entry name" value="Homeodomain-like"/>
    <property type="match status" value="1"/>
</dbReference>
<dbReference type="AlphaFoldDB" id="A0A6I6JEF5"/>
<dbReference type="InterPro" id="IPR009057">
    <property type="entry name" value="Homeodomain-like_sf"/>
</dbReference>
<keyword evidence="7" id="KW-1185">Reference proteome</keyword>
<evidence type="ECO:0000256" key="1">
    <source>
        <dbReference type="ARBA" id="ARBA00023015"/>
    </source>
</evidence>
<dbReference type="Proteomes" id="UP000428328">
    <property type="component" value="Chromosome"/>
</dbReference>
<keyword evidence="3" id="KW-0804">Transcription</keyword>
<dbReference type="RefSeq" id="WP_158947898.1">
    <property type="nucleotide sequence ID" value="NZ_CP046400.1"/>
</dbReference>
<dbReference type="PROSITE" id="PS50977">
    <property type="entry name" value="HTH_TETR_2"/>
    <property type="match status" value="1"/>
</dbReference>